<proteinExistence type="predicted"/>
<evidence type="ECO:0000313" key="2">
    <source>
        <dbReference type="EMBL" id="AUM75334.1"/>
    </source>
</evidence>
<reference evidence="3" key="1">
    <citation type="submission" date="2017-12" db="EMBL/GenBank/DDBJ databases">
        <title>Genomic analysis of Paracoccus sp. CBA4604.</title>
        <authorList>
            <person name="Roh S.W."/>
            <person name="Kim J.Y."/>
            <person name="Kim J.S."/>
        </authorList>
    </citation>
    <scope>NUCLEOTIDE SEQUENCE [LARGE SCALE GENOMIC DNA]</scope>
    <source>
        <strain evidence="3">CBA4604</strain>
    </source>
</reference>
<feature type="region of interest" description="Disordered" evidence="1">
    <location>
        <begin position="79"/>
        <end position="111"/>
    </location>
</feature>
<organism evidence="2 3">
    <name type="scientific">Paracoccus jeotgali</name>
    <dbReference type="NCBI Taxonomy" id="2065379"/>
    <lineage>
        <taxon>Bacteria</taxon>
        <taxon>Pseudomonadati</taxon>
        <taxon>Pseudomonadota</taxon>
        <taxon>Alphaproteobacteria</taxon>
        <taxon>Rhodobacterales</taxon>
        <taxon>Paracoccaceae</taxon>
        <taxon>Paracoccus</taxon>
    </lineage>
</organism>
<feature type="compositionally biased region" description="Low complexity" evidence="1">
    <location>
        <begin position="89"/>
        <end position="105"/>
    </location>
</feature>
<sequence length="111" mass="11764">MIERVQPTGSDVRIGPQIRGGIEAGIGVQPLRCTDTQVVRRHTAGMVGCGRGLGQVKLGIDVRADGRKLATLLQIGAKLSDGLHGKPPSADQQSRRSSGAARSQAEGWRRE</sequence>
<evidence type="ECO:0000256" key="1">
    <source>
        <dbReference type="SAM" id="MobiDB-lite"/>
    </source>
</evidence>
<dbReference type="EMBL" id="CP025583">
    <property type="protein sequence ID" value="AUM75334.1"/>
    <property type="molecule type" value="Genomic_DNA"/>
</dbReference>
<protein>
    <submittedName>
        <fullName evidence="2">Uncharacterized protein</fullName>
    </submittedName>
</protein>
<evidence type="ECO:0000313" key="3">
    <source>
        <dbReference type="Proteomes" id="UP000234882"/>
    </source>
</evidence>
<dbReference type="Proteomes" id="UP000234882">
    <property type="component" value="Chromosome"/>
</dbReference>
<dbReference type="KEGG" id="paru:CYR75_14455"/>
<name>A0A2K9MI95_9RHOB</name>
<accession>A0A2K9MI95</accession>
<keyword evidence="3" id="KW-1185">Reference proteome</keyword>
<gene>
    <name evidence="2" type="ORF">CYR75_14455</name>
</gene>
<dbReference type="AlphaFoldDB" id="A0A2K9MI95"/>